<dbReference type="AlphaFoldDB" id="A0A364Y5U0"/>
<dbReference type="Pfam" id="PF06841">
    <property type="entry name" value="Phage_T4_gp19"/>
    <property type="match status" value="1"/>
</dbReference>
<gene>
    <name evidence="1" type="ORF">DQQ10_08015</name>
</gene>
<keyword evidence="2" id="KW-1185">Reference proteome</keyword>
<dbReference type="OrthoDB" id="73314at2"/>
<name>A0A364Y5U0_9BACT</name>
<dbReference type="EMBL" id="QMFY01000003">
    <property type="protein sequence ID" value="RAW01595.1"/>
    <property type="molecule type" value="Genomic_DNA"/>
</dbReference>
<evidence type="ECO:0000313" key="1">
    <source>
        <dbReference type="EMBL" id="RAW01595.1"/>
    </source>
</evidence>
<dbReference type="GO" id="GO:0005198">
    <property type="term" value="F:structural molecule activity"/>
    <property type="evidence" value="ECO:0007669"/>
    <property type="project" value="InterPro"/>
</dbReference>
<dbReference type="InterPro" id="IPR011747">
    <property type="entry name" value="CHP02241"/>
</dbReference>
<protein>
    <submittedName>
        <fullName evidence="1">Phage tail protein</fullName>
    </submittedName>
</protein>
<dbReference type="RefSeq" id="WP_112746335.1">
    <property type="nucleotide sequence ID" value="NZ_QMFY01000003.1"/>
</dbReference>
<dbReference type="NCBIfam" id="TIGR02241">
    <property type="entry name" value="conserved hypothetical phage tail region protein"/>
    <property type="match status" value="1"/>
</dbReference>
<reference evidence="1 2" key="1">
    <citation type="submission" date="2018-06" db="EMBL/GenBank/DDBJ databases">
        <title>Chryseolinea flavus sp. nov., a member of the phylum Bacteroidetes isolated from soil.</title>
        <authorList>
            <person name="Li Y."/>
            <person name="Wang J."/>
        </authorList>
    </citation>
    <scope>NUCLEOTIDE SEQUENCE [LARGE SCALE GENOMIC DNA]</scope>
    <source>
        <strain evidence="1 2">SDU1-6</strain>
    </source>
</reference>
<comment type="caution">
    <text evidence="1">The sequence shown here is derived from an EMBL/GenBank/DDBJ whole genome shotgun (WGS) entry which is preliminary data.</text>
</comment>
<dbReference type="PANTHER" id="PTHR38009">
    <property type="entry name" value="CONSERVED HYPOTHETICAL PHAGE TAIL PROTEIN"/>
    <property type="match status" value="1"/>
</dbReference>
<proteinExistence type="predicted"/>
<dbReference type="InterPro" id="IPR010667">
    <property type="entry name" value="Phage_T4_Gp19"/>
</dbReference>
<dbReference type="Proteomes" id="UP000251889">
    <property type="component" value="Unassembled WGS sequence"/>
</dbReference>
<sequence length="142" mass="15893">MSYPLPSFHFTVHWGGANIGFSEVSGLNIENQVIEYRDGASLEYSMRKMPGLQKFGNITMKRGIMKGDNEYHKWLDTIKMNTIERRDITISLRDEGGNPVMTWRAKNAFPVKLEGASLKASGNEVAIESMEVAHEGLTVENG</sequence>
<accession>A0A364Y5U0</accession>
<organism evidence="1 2">
    <name type="scientific">Pseudochryseolinea flava</name>
    <dbReference type="NCBI Taxonomy" id="2059302"/>
    <lineage>
        <taxon>Bacteria</taxon>
        <taxon>Pseudomonadati</taxon>
        <taxon>Bacteroidota</taxon>
        <taxon>Cytophagia</taxon>
        <taxon>Cytophagales</taxon>
        <taxon>Fulvivirgaceae</taxon>
        <taxon>Pseudochryseolinea</taxon>
    </lineage>
</organism>
<dbReference type="PANTHER" id="PTHR38009:SF1">
    <property type="entry name" value="CONSERVED HYPOTHETICAL PHAGE TAIL PROTEIN"/>
    <property type="match status" value="1"/>
</dbReference>
<evidence type="ECO:0000313" key="2">
    <source>
        <dbReference type="Proteomes" id="UP000251889"/>
    </source>
</evidence>